<dbReference type="PANTHER" id="PTHR37836:SF3">
    <property type="entry name" value="ENDOGLUCANASE"/>
    <property type="match status" value="1"/>
</dbReference>
<dbReference type="RefSeq" id="WP_077833367.1">
    <property type="nucleotide sequence ID" value="NZ_CP096983.1"/>
</dbReference>
<gene>
    <name evidence="1" type="ORF">CROST_017630</name>
</gene>
<dbReference type="InterPro" id="IPR025277">
    <property type="entry name" value="Apiosidase-like_cat_dom"/>
</dbReference>
<dbReference type="Gene3D" id="3.20.20.80">
    <property type="entry name" value="Glycosidases"/>
    <property type="match status" value="1"/>
</dbReference>
<dbReference type="InterPro" id="IPR017853">
    <property type="entry name" value="GH"/>
</dbReference>
<evidence type="ECO:0000313" key="1">
    <source>
        <dbReference type="EMBL" id="URZ11047.1"/>
    </source>
</evidence>
<dbReference type="KEGG" id="crw:CROST_017630"/>
<reference evidence="1 2" key="1">
    <citation type="submission" date="2022-04" db="EMBL/GenBank/DDBJ databases">
        <title>Genome sequence of C. roseum typestrain.</title>
        <authorList>
            <person name="Poehlein A."/>
            <person name="Schoch T."/>
            <person name="Duerre P."/>
            <person name="Daniel R."/>
        </authorList>
    </citation>
    <scope>NUCLEOTIDE SEQUENCE [LARGE SCALE GENOMIC DNA]</scope>
    <source>
        <strain evidence="1 2">DSM 7320</strain>
    </source>
</reference>
<name>A0A1S8MB80_9CLOT</name>
<accession>A0A1S8MB80</accession>
<dbReference type="AlphaFoldDB" id="A0A1S8MB80"/>
<proteinExistence type="predicted"/>
<protein>
    <submittedName>
        <fullName evidence="1">Uncharacterized protein</fullName>
    </submittedName>
</protein>
<evidence type="ECO:0000313" key="2">
    <source>
        <dbReference type="Proteomes" id="UP000190951"/>
    </source>
</evidence>
<organism evidence="1 2">
    <name type="scientific">Clostridium felsineum</name>
    <dbReference type="NCBI Taxonomy" id="36839"/>
    <lineage>
        <taxon>Bacteria</taxon>
        <taxon>Bacillati</taxon>
        <taxon>Bacillota</taxon>
        <taxon>Clostridia</taxon>
        <taxon>Eubacteriales</taxon>
        <taxon>Clostridiaceae</taxon>
        <taxon>Clostridium</taxon>
    </lineage>
</organism>
<dbReference type="PANTHER" id="PTHR37836">
    <property type="entry name" value="LMO1036 PROTEIN"/>
    <property type="match status" value="1"/>
</dbReference>
<dbReference type="EMBL" id="CP096983">
    <property type="protein sequence ID" value="URZ11047.1"/>
    <property type="molecule type" value="Genomic_DNA"/>
</dbReference>
<dbReference type="Proteomes" id="UP000190951">
    <property type="component" value="Chromosome"/>
</dbReference>
<sequence length="429" mass="50031">MNNITVASDKRHFKKGKSDFFYLADTCWSAFTNITLEEWEEYLIYRKMQGFNVIQINTLAQWDASKTKLNIFPFNKNEDGTNNFYSLNQEYFDRAEKMLDMAVCYGFTPALVLLWCNYVPDTWAAKFDSSNILPLDMIEKYVEYVGKKFSKFNPIYIVSGDTDFPGEKTKEYYKVALDTIKRVAPECIRTMHIRGRLMDLPKEFEESESIDFYMYQSGHNSIHKDMTYLLAQNFYKKKVKKPIVNSEPCYEQMGYSRQMYGRFTQFDVRKALWQSLLSGASSGITYGAHGIWSWHRNEGGFASSIGEGFDKPYYWRDALKFKGAWDYSFAKWLFDNYDLCAIEPLEGCIDKSEEIRIAGKSDLSIVLIYIPVNTTVVINKEFNDYEFEIIDLSNRYFGKPQVEIKDGKTVIGMHSFDEDALVIIKEKTI</sequence>
<dbReference type="Pfam" id="PF13204">
    <property type="entry name" value="Apiosidase"/>
    <property type="match status" value="1"/>
</dbReference>
<keyword evidence="2" id="KW-1185">Reference proteome</keyword>
<dbReference type="SUPFAM" id="SSF51445">
    <property type="entry name" value="(Trans)glycosidases"/>
    <property type="match status" value="1"/>
</dbReference>
<dbReference type="STRING" id="84029.CROST_33740"/>